<accession>A0A8H6K7A4</accession>
<dbReference type="Pfam" id="PF24494">
    <property type="entry name" value="DUF7587"/>
    <property type="match status" value="1"/>
</dbReference>
<feature type="region of interest" description="Disordered" evidence="1">
    <location>
        <begin position="260"/>
        <end position="342"/>
    </location>
</feature>
<evidence type="ECO:0000259" key="2">
    <source>
        <dbReference type="Pfam" id="PF24494"/>
    </source>
</evidence>
<feature type="domain" description="DUF7587" evidence="2">
    <location>
        <begin position="121"/>
        <end position="228"/>
    </location>
</feature>
<protein>
    <recommendedName>
        <fullName evidence="2">DUF7587 domain-containing protein</fullName>
    </recommendedName>
</protein>
<reference evidence="3" key="1">
    <citation type="journal article" date="2020" name="Phytopathology">
        <title>Genome Sequence Resources of Colletotrichum truncatum, C. plurivorum, C. musicola, and C. sojae: Four Species Pathogenic to Soybean (Glycine max).</title>
        <authorList>
            <person name="Rogerio F."/>
            <person name="Boufleur T.R."/>
            <person name="Ciampi-Guillardi M."/>
            <person name="Sukno S.A."/>
            <person name="Thon M.R."/>
            <person name="Massola Junior N.S."/>
            <person name="Baroncelli R."/>
        </authorList>
    </citation>
    <scope>NUCLEOTIDE SEQUENCE</scope>
    <source>
        <strain evidence="3">LFN00145</strain>
    </source>
</reference>
<feature type="compositionally biased region" description="Basic and acidic residues" evidence="1">
    <location>
        <begin position="260"/>
        <end position="297"/>
    </location>
</feature>
<evidence type="ECO:0000256" key="1">
    <source>
        <dbReference type="SAM" id="MobiDB-lite"/>
    </source>
</evidence>
<evidence type="ECO:0000313" key="4">
    <source>
        <dbReference type="Proteomes" id="UP000654918"/>
    </source>
</evidence>
<proteinExistence type="predicted"/>
<comment type="caution">
    <text evidence="3">The sequence shown here is derived from an EMBL/GenBank/DDBJ whole genome shotgun (WGS) entry which is preliminary data.</text>
</comment>
<dbReference type="AlphaFoldDB" id="A0A8H6K7A4"/>
<feature type="compositionally biased region" description="Basic residues" evidence="1">
    <location>
        <begin position="325"/>
        <end position="334"/>
    </location>
</feature>
<dbReference type="InterPro" id="IPR056009">
    <property type="entry name" value="DUF7587"/>
</dbReference>
<name>A0A8H6K7A4_9PEZI</name>
<dbReference type="EMBL" id="WIGO01000160">
    <property type="protein sequence ID" value="KAF6826102.1"/>
    <property type="molecule type" value="Genomic_DNA"/>
</dbReference>
<evidence type="ECO:0000313" key="3">
    <source>
        <dbReference type="EMBL" id="KAF6826102.1"/>
    </source>
</evidence>
<sequence>MSPVPAQDVMVAKFAPDTTRIEDNTSEVLGWLAKSTLDKRVPRGLCLGPESTEKVEAVFPGVLKPMNSARDVGFVRGTALLSTDCKVSTVSDEARPETLFRVIHAGHPNKGIISRLGRRSDPISFQLQLRKHLRHQCREPSPFLSATSNWSKARKIAQRYARKGHGGVKIIWFRTDGPHWNHNVQRLWYPRDVLRQLGLGCDGKSYLEDEYLVEHSIPEESITRCIRLGQDLCDGPIEKLFGVVDQGGLKMTRLDIRQEQKREAAEEAKKRQAREKAEKKKEEKREKEELKRKRSDNDGDELCTPGDQPDGVEAASQSQVETVRRGSKRNKVGKPQRPGDMA</sequence>
<gene>
    <name evidence="3" type="ORF">CPLU01_09834</name>
</gene>
<keyword evidence="4" id="KW-1185">Reference proteome</keyword>
<organism evidence="3 4">
    <name type="scientific">Colletotrichum plurivorum</name>
    <dbReference type="NCBI Taxonomy" id="2175906"/>
    <lineage>
        <taxon>Eukaryota</taxon>
        <taxon>Fungi</taxon>
        <taxon>Dikarya</taxon>
        <taxon>Ascomycota</taxon>
        <taxon>Pezizomycotina</taxon>
        <taxon>Sordariomycetes</taxon>
        <taxon>Hypocreomycetidae</taxon>
        <taxon>Glomerellales</taxon>
        <taxon>Glomerellaceae</taxon>
        <taxon>Colletotrichum</taxon>
        <taxon>Colletotrichum orchidearum species complex</taxon>
    </lineage>
</organism>
<dbReference type="Proteomes" id="UP000654918">
    <property type="component" value="Unassembled WGS sequence"/>
</dbReference>